<dbReference type="OMA" id="HIMDGYF"/>
<comment type="similarity">
    <text evidence="1">Belongs to the proteasome subunit S14 family.</text>
</comment>
<dbReference type="OrthoDB" id="8775810at2759"/>
<dbReference type="PANTHER" id="PTHR12387:SF0">
    <property type="entry name" value="26S PROTEASOME NON-ATPASE REGULATORY SUBUNIT 8"/>
    <property type="match status" value="1"/>
</dbReference>
<dbReference type="GO" id="GO:0005829">
    <property type="term" value="C:cytosol"/>
    <property type="evidence" value="ECO:0007669"/>
    <property type="project" value="TreeGrafter"/>
</dbReference>
<dbReference type="GeneID" id="14877214"/>
<proteinExistence type="inferred from homology"/>
<dbReference type="InterPro" id="IPR033464">
    <property type="entry name" value="CSN8_PSD8_EIF3K"/>
</dbReference>
<keyword evidence="5" id="KW-1185">Reference proteome</keyword>
<evidence type="ECO:0000259" key="3">
    <source>
        <dbReference type="PROSITE" id="PS50250"/>
    </source>
</evidence>
<protein>
    <submittedName>
        <fullName evidence="4">26S proteasome regulatory subunit S14</fullName>
    </submittedName>
</protein>
<dbReference type="RefSeq" id="XP_004362608.1">
    <property type="nucleotide sequence ID" value="XM_004362551.1"/>
</dbReference>
<dbReference type="InterPro" id="IPR006746">
    <property type="entry name" value="26S_Psome_Rpn12"/>
</dbReference>
<dbReference type="PROSITE" id="PS50250">
    <property type="entry name" value="PCI"/>
    <property type="match status" value="1"/>
</dbReference>
<evidence type="ECO:0000256" key="2">
    <source>
        <dbReference type="ARBA" id="ARBA00022942"/>
    </source>
</evidence>
<dbReference type="PANTHER" id="PTHR12387">
    <property type="entry name" value="26S PROTEASOME NON-ATPASE REGULATORY SUBUNIT 8"/>
    <property type="match status" value="1"/>
</dbReference>
<dbReference type="Proteomes" id="UP000007797">
    <property type="component" value="Unassembled WGS sequence"/>
</dbReference>
<dbReference type="Gene3D" id="1.25.40.990">
    <property type="match status" value="1"/>
</dbReference>
<dbReference type="KEGG" id="dfa:DFA_03001"/>
<evidence type="ECO:0000256" key="1">
    <source>
        <dbReference type="ARBA" id="ARBA00009627"/>
    </source>
</evidence>
<dbReference type="Pfam" id="PF10075">
    <property type="entry name" value="CSN8_PSD8_EIF3K"/>
    <property type="match status" value="1"/>
</dbReference>
<accession>F4PGC3</accession>
<feature type="domain" description="PCI" evidence="3">
    <location>
        <begin position="77"/>
        <end position="249"/>
    </location>
</feature>
<keyword evidence="2 4" id="KW-0647">Proteasome</keyword>
<sequence>MPLDFSSTESNFTQFKKLVEGGSTDTKKINELLVLLKIAIIQASIPTEKDHNQQIVKETLLVREILECGALYSIKQKDIKAFDRFYAQLTPYYYDFQKYIQPSPLQYNIIGLHLMKLLATHNTPRFHAELEIIPDSMLDNPFIKYPLLVEKSITEGSYQKVLSSRSQVPSEHYLVFIDLLSDSMKEDIANCSEKSFKYLSLNEAQQLLQFNPQQLNDFIVKRGWKVQGDKIIFQSGSSSVEIPSQQLIAQTLHYAKELERIV</sequence>
<dbReference type="STRING" id="1054147.F4PGC3"/>
<dbReference type="GO" id="GO:0043161">
    <property type="term" value="P:proteasome-mediated ubiquitin-dependent protein catabolic process"/>
    <property type="evidence" value="ECO:0007669"/>
    <property type="project" value="TreeGrafter"/>
</dbReference>
<dbReference type="InterPro" id="IPR000717">
    <property type="entry name" value="PCI_dom"/>
</dbReference>
<organism evidence="4 5">
    <name type="scientific">Cavenderia fasciculata</name>
    <name type="common">Slime mold</name>
    <name type="synonym">Dictyostelium fasciculatum</name>
    <dbReference type="NCBI Taxonomy" id="261658"/>
    <lineage>
        <taxon>Eukaryota</taxon>
        <taxon>Amoebozoa</taxon>
        <taxon>Evosea</taxon>
        <taxon>Eumycetozoa</taxon>
        <taxon>Dictyostelia</taxon>
        <taxon>Acytosteliales</taxon>
        <taxon>Cavenderiaceae</taxon>
        <taxon>Cavenderia</taxon>
    </lineage>
</organism>
<name>F4PGC3_CACFS</name>
<dbReference type="EMBL" id="GL883006">
    <property type="protein sequence ID" value="EGG24757.1"/>
    <property type="molecule type" value="Genomic_DNA"/>
</dbReference>
<gene>
    <name evidence="4" type="primary">psmD8-2</name>
    <name evidence="4" type="ORF">DFA_03001</name>
</gene>
<evidence type="ECO:0000313" key="5">
    <source>
        <dbReference type="Proteomes" id="UP000007797"/>
    </source>
</evidence>
<evidence type="ECO:0000313" key="4">
    <source>
        <dbReference type="EMBL" id="EGG24757.1"/>
    </source>
</evidence>
<dbReference type="GO" id="GO:0005634">
    <property type="term" value="C:nucleus"/>
    <property type="evidence" value="ECO:0007669"/>
    <property type="project" value="TreeGrafter"/>
</dbReference>
<dbReference type="GO" id="GO:0008541">
    <property type="term" value="C:proteasome regulatory particle, lid subcomplex"/>
    <property type="evidence" value="ECO:0007669"/>
    <property type="project" value="TreeGrafter"/>
</dbReference>
<dbReference type="AlphaFoldDB" id="F4PGC3"/>
<reference evidence="5" key="1">
    <citation type="journal article" date="2011" name="Genome Res.">
        <title>Phylogeny-wide analysis of social amoeba genomes highlights ancient origins for complex intercellular communication.</title>
        <authorList>
            <person name="Heidel A.J."/>
            <person name="Lawal H.M."/>
            <person name="Felder M."/>
            <person name="Schilde C."/>
            <person name="Helps N.R."/>
            <person name="Tunggal B."/>
            <person name="Rivero F."/>
            <person name="John U."/>
            <person name="Schleicher M."/>
            <person name="Eichinger L."/>
            <person name="Platzer M."/>
            <person name="Noegel A.A."/>
            <person name="Schaap P."/>
            <person name="Gloeckner G."/>
        </authorList>
    </citation>
    <scope>NUCLEOTIDE SEQUENCE [LARGE SCALE GENOMIC DNA]</scope>
    <source>
        <strain evidence="5">SH3</strain>
    </source>
</reference>